<dbReference type="RefSeq" id="WP_015425313.1">
    <property type="nucleotide sequence ID" value="NC_020449.1"/>
</dbReference>
<proteinExistence type="predicted"/>
<name>B0VG00_CLOAI</name>
<dbReference type="Proteomes" id="UP000002019">
    <property type="component" value="Chromosome"/>
</dbReference>
<keyword evidence="2" id="KW-0902">Two-component regulatory system</keyword>
<dbReference type="PANTHER" id="PTHR44591:SF14">
    <property type="entry name" value="PROTEIN PILG"/>
    <property type="match status" value="1"/>
</dbReference>
<dbReference type="PROSITE" id="PS50110">
    <property type="entry name" value="RESPONSE_REGULATORY"/>
    <property type="match status" value="1"/>
</dbReference>
<dbReference type="Gene3D" id="3.30.565.10">
    <property type="entry name" value="Histidine kinase-like ATPase, C-terminal domain"/>
    <property type="match status" value="1"/>
</dbReference>
<dbReference type="InterPro" id="IPR011006">
    <property type="entry name" value="CheY-like_superfamily"/>
</dbReference>
<dbReference type="OrthoDB" id="9770645at2"/>
<dbReference type="Pfam" id="PF00072">
    <property type="entry name" value="Response_reg"/>
    <property type="match status" value="1"/>
</dbReference>
<dbReference type="CDD" id="cd00156">
    <property type="entry name" value="REC"/>
    <property type="match status" value="1"/>
</dbReference>
<dbReference type="eggNOG" id="COG2172">
    <property type="taxonomic scope" value="Bacteria"/>
</dbReference>
<dbReference type="InterPro" id="IPR050595">
    <property type="entry name" value="Bact_response_regulator"/>
</dbReference>
<dbReference type="AlphaFoldDB" id="B0VG00"/>
<dbReference type="InterPro" id="IPR003594">
    <property type="entry name" value="HATPase_dom"/>
</dbReference>
<dbReference type="KEGG" id="caci:CLOAM1617"/>
<evidence type="ECO:0000313" key="5">
    <source>
        <dbReference type="EMBL" id="CAO81455.1"/>
    </source>
</evidence>
<dbReference type="InterPro" id="IPR036890">
    <property type="entry name" value="HATPase_C_sf"/>
</dbReference>
<dbReference type="PANTHER" id="PTHR44591">
    <property type="entry name" value="STRESS RESPONSE REGULATOR PROTEIN 1"/>
    <property type="match status" value="1"/>
</dbReference>
<dbReference type="SUPFAM" id="SSF52172">
    <property type="entry name" value="CheY-like"/>
    <property type="match status" value="1"/>
</dbReference>
<gene>
    <name evidence="5" type="ordered locus">CLOAM1617</name>
</gene>
<keyword evidence="1 3" id="KW-0597">Phosphoprotein</keyword>
<keyword evidence="6" id="KW-1185">Reference proteome</keyword>
<evidence type="ECO:0000256" key="1">
    <source>
        <dbReference type="ARBA" id="ARBA00022553"/>
    </source>
</evidence>
<organism evidence="5 6">
    <name type="scientific">Cloacimonas acidaminovorans (strain Evry)</name>
    <dbReference type="NCBI Taxonomy" id="459349"/>
    <lineage>
        <taxon>Bacteria</taxon>
        <taxon>Pseudomonadati</taxon>
        <taxon>Candidatus Cloacimonadota</taxon>
        <taxon>Candidatus Cloacimonadia</taxon>
        <taxon>Candidatus Cloacimonadales</taxon>
        <taxon>Candidatus Cloacimonadaceae</taxon>
        <taxon>Candidatus Cloacimonas</taxon>
    </lineage>
</organism>
<dbReference type="HOGENOM" id="CLU_914311_0_0_0"/>
<dbReference type="GO" id="GO:0000160">
    <property type="term" value="P:phosphorelay signal transduction system"/>
    <property type="evidence" value="ECO:0007669"/>
    <property type="project" value="UniProtKB-KW"/>
</dbReference>
<feature type="domain" description="Response regulatory" evidence="4">
    <location>
        <begin position="4"/>
        <end position="119"/>
    </location>
</feature>
<dbReference type="STRING" id="459349.CLOAM1617"/>
<feature type="modified residue" description="4-aspartylphosphate" evidence="3">
    <location>
        <position position="53"/>
    </location>
</feature>
<evidence type="ECO:0000259" key="4">
    <source>
        <dbReference type="PROSITE" id="PS50110"/>
    </source>
</evidence>
<sequence length="304" mass="35588">MKHRILVVDDSSSLVFSLSELLKFNGFEVETALSGTEALHKIETEDYDLVICDIEMPGMNGLEFLSRVRRDYEKEIAFILMTGYVDNEYFLEAIRLGASDFIHKPIDSKQMMRSIQTILKRKKKRSDFSEFYNNLEKAEFHFELDPRNFSKFAVSEVFHNFLRQNFDLTPNVLNEILICIDEMVYNAYIHGTLGLNVQERVMEHNALQKIINERLQQPEIASKRMRLYFSLCYKTQTIKITVEDDGPGFDYETWIKRVANEPKLNLEENGRGIAMLYHLSDKLEFDREGRTVTISKKLPINNKK</sequence>
<dbReference type="SMART" id="SM00448">
    <property type="entry name" value="REC"/>
    <property type="match status" value="1"/>
</dbReference>
<dbReference type="CDD" id="cd16936">
    <property type="entry name" value="HATPase_RsbW-like"/>
    <property type="match status" value="1"/>
</dbReference>
<accession>B0VG00</accession>
<protein>
    <recommendedName>
        <fullName evidence="4">Response regulatory domain-containing protein</fullName>
    </recommendedName>
</protein>
<evidence type="ECO:0000256" key="2">
    <source>
        <dbReference type="ARBA" id="ARBA00023012"/>
    </source>
</evidence>
<dbReference type="EMBL" id="CU466930">
    <property type="protein sequence ID" value="CAO81455.1"/>
    <property type="molecule type" value="Genomic_DNA"/>
</dbReference>
<dbReference type="eggNOG" id="COG0745">
    <property type="taxonomic scope" value="Bacteria"/>
</dbReference>
<dbReference type="Pfam" id="PF13581">
    <property type="entry name" value="HATPase_c_2"/>
    <property type="match status" value="1"/>
</dbReference>
<dbReference type="InterPro" id="IPR001789">
    <property type="entry name" value="Sig_transdc_resp-reg_receiver"/>
</dbReference>
<dbReference type="Gene3D" id="3.40.50.2300">
    <property type="match status" value="1"/>
</dbReference>
<evidence type="ECO:0000313" key="6">
    <source>
        <dbReference type="Proteomes" id="UP000002019"/>
    </source>
</evidence>
<reference evidence="5 6" key="1">
    <citation type="journal article" date="2008" name="J. Bacteriol.">
        <title>'Candidatus Cloacamonas acidaminovorans': genome sequence reconstruction provides a first glimpse of a new bacterial division.</title>
        <authorList>
            <person name="Pelletier E."/>
            <person name="Kreimeyer A."/>
            <person name="Bocs S."/>
            <person name="Rouy Z."/>
            <person name="Gyapay G."/>
            <person name="Chouari R."/>
            <person name="Riviere D."/>
            <person name="Ganesan A."/>
            <person name="Daegelen P."/>
            <person name="Sghir A."/>
            <person name="Cohen G.N."/>
            <person name="Medigue C."/>
            <person name="Weissenbach J."/>
            <person name="Le Paslier D."/>
        </authorList>
    </citation>
    <scope>NUCLEOTIDE SEQUENCE [LARGE SCALE GENOMIC DNA]</scope>
    <source>
        <strain evidence="6">Evry</strain>
    </source>
</reference>
<evidence type="ECO:0000256" key="3">
    <source>
        <dbReference type="PROSITE-ProRule" id="PRU00169"/>
    </source>
</evidence>
<dbReference type="SUPFAM" id="SSF55874">
    <property type="entry name" value="ATPase domain of HSP90 chaperone/DNA topoisomerase II/histidine kinase"/>
    <property type="match status" value="1"/>
</dbReference>